<feature type="compositionally biased region" description="Low complexity" evidence="7">
    <location>
        <begin position="29"/>
        <end position="52"/>
    </location>
</feature>
<dbReference type="InterPro" id="IPR051313">
    <property type="entry name" value="Bact_iron-sidero_bind"/>
</dbReference>
<organism evidence="10 11">
    <name type="scientific">Bacillus thermozeamaize</name>
    <dbReference type="NCBI Taxonomy" id="230954"/>
    <lineage>
        <taxon>Bacteria</taxon>
        <taxon>Bacillati</taxon>
        <taxon>Bacillota</taxon>
        <taxon>Bacilli</taxon>
        <taxon>Bacillales</taxon>
        <taxon>Bacillaceae</taxon>
        <taxon>Bacillus</taxon>
    </lineage>
</organism>
<proteinExistence type="inferred from homology"/>
<dbReference type="SUPFAM" id="SSF53807">
    <property type="entry name" value="Helical backbone' metal receptor"/>
    <property type="match status" value="1"/>
</dbReference>
<evidence type="ECO:0000256" key="4">
    <source>
        <dbReference type="ARBA" id="ARBA00022729"/>
    </source>
</evidence>
<keyword evidence="6" id="KW-0449">Lipoprotein</keyword>
<dbReference type="GO" id="GO:0005886">
    <property type="term" value="C:plasma membrane"/>
    <property type="evidence" value="ECO:0007669"/>
    <property type="project" value="UniProtKB-SubCell"/>
</dbReference>
<dbReference type="CDD" id="cd01138">
    <property type="entry name" value="FeuA"/>
    <property type="match status" value="1"/>
</dbReference>
<dbReference type="PANTHER" id="PTHR30532">
    <property type="entry name" value="IRON III DICITRATE-BINDING PERIPLASMIC PROTEIN"/>
    <property type="match status" value="1"/>
</dbReference>
<evidence type="ECO:0000256" key="2">
    <source>
        <dbReference type="ARBA" id="ARBA00008814"/>
    </source>
</evidence>
<feature type="chain" id="PRO_5038501379" evidence="8">
    <location>
        <begin position="27"/>
        <end position="333"/>
    </location>
</feature>
<sequence>MSTNRLQLAGVVLVAFMLLLTACAGAGNSGGENAATPSSKETSTSSSAGSAEPKTRSFQTVKGAVEIPVHPQRIVTDYYAGELLAVGANVVGAVSTAFDNPFLKDLLKRAEDVGDPINVEKVLELNPDLIIVMYDKNYDALSKIAPTLHIPYGTASDIYETLTLFGDIVGQPEQAEQFIAEYEKKAAEGREKLKDVIDETATFGLYELTDKGELWMFGDNAGRGGQAIYNALKLKMPEKMANTGEQVFQLSMEVLPEYAADYMFLTVYDPENRGEALKQLQNSPILRDLKAVKSNRLFINDFNTFYPYDPISITKQIDLFVEMIVERSKGNEK</sequence>
<dbReference type="PROSITE" id="PS51257">
    <property type="entry name" value="PROKAR_LIPOPROTEIN"/>
    <property type="match status" value="1"/>
</dbReference>
<evidence type="ECO:0000256" key="3">
    <source>
        <dbReference type="ARBA" id="ARBA00022448"/>
    </source>
</evidence>
<dbReference type="InterPro" id="IPR002491">
    <property type="entry name" value="ABC_transptr_periplasmic_BD"/>
</dbReference>
<comment type="similarity">
    <text evidence="2">Belongs to the bacterial solute-binding protein 8 family.</text>
</comment>
<dbReference type="Pfam" id="PF01497">
    <property type="entry name" value="Peripla_BP_2"/>
    <property type="match status" value="1"/>
</dbReference>
<evidence type="ECO:0000256" key="1">
    <source>
        <dbReference type="ARBA" id="ARBA00004193"/>
    </source>
</evidence>
<evidence type="ECO:0000256" key="8">
    <source>
        <dbReference type="SAM" id="SignalP"/>
    </source>
</evidence>
<dbReference type="PANTHER" id="PTHR30532:SF26">
    <property type="entry name" value="IRON(3+)-HYDROXAMATE-BINDING PROTEIN FHUD"/>
    <property type="match status" value="1"/>
</dbReference>
<protein>
    <submittedName>
        <fullName evidence="10">Iron(3+)-hydroxamate-binding protein yxeB</fullName>
    </submittedName>
</protein>
<evidence type="ECO:0000256" key="6">
    <source>
        <dbReference type="ARBA" id="ARBA00023288"/>
    </source>
</evidence>
<evidence type="ECO:0000256" key="7">
    <source>
        <dbReference type="SAM" id="MobiDB-lite"/>
    </source>
</evidence>
<reference evidence="11" key="1">
    <citation type="submission" date="2016-06" db="EMBL/GenBank/DDBJ databases">
        <authorList>
            <person name="Nascimento L."/>
            <person name="Pereira R.V."/>
            <person name="Martins L.F."/>
            <person name="Quaggio R.B."/>
            <person name="Silva A.M."/>
            <person name="Setubal J.C."/>
        </authorList>
    </citation>
    <scope>NUCLEOTIDE SEQUENCE [LARGE SCALE GENOMIC DNA]</scope>
</reference>
<keyword evidence="4 8" id="KW-0732">Signal</keyword>
<evidence type="ECO:0000259" key="9">
    <source>
        <dbReference type="PROSITE" id="PS50983"/>
    </source>
</evidence>
<accession>A0A1Y3PFE7</accession>
<comment type="caution">
    <text evidence="10">The sequence shown here is derived from an EMBL/GenBank/DDBJ whole genome shotgun (WGS) entry which is preliminary data.</text>
</comment>
<keyword evidence="5" id="KW-0564">Palmitate</keyword>
<dbReference type="PROSITE" id="PS50983">
    <property type="entry name" value="FE_B12_PBP"/>
    <property type="match status" value="1"/>
</dbReference>
<dbReference type="Proteomes" id="UP000196475">
    <property type="component" value="Unassembled WGS sequence"/>
</dbReference>
<feature type="domain" description="Fe/B12 periplasmic-binding" evidence="9">
    <location>
        <begin position="73"/>
        <end position="328"/>
    </location>
</feature>
<name>A0A1Y3PFE7_9BACI</name>
<dbReference type="GO" id="GO:0030288">
    <property type="term" value="C:outer membrane-bounded periplasmic space"/>
    <property type="evidence" value="ECO:0007669"/>
    <property type="project" value="TreeGrafter"/>
</dbReference>
<dbReference type="AlphaFoldDB" id="A0A1Y3PFE7"/>
<evidence type="ECO:0000313" key="10">
    <source>
        <dbReference type="EMBL" id="OUM86085.1"/>
    </source>
</evidence>
<feature type="signal peptide" evidence="8">
    <location>
        <begin position="1"/>
        <end position="26"/>
    </location>
</feature>
<dbReference type="GO" id="GO:1901678">
    <property type="term" value="P:iron coordination entity transport"/>
    <property type="evidence" value="ECO:0007669"/>
    <property type="project" value="UniProtKB-ARBA"/>
</dbReference>
<keyword evidence="3" id="KW-0813">Transport</keyword>
<dbReference type="EMBL" id="LZRT01000094">
    <property type="protein sequence ID" value="OUM86085.1"/>
    <property type="molecule type" value="Genomic_DNA"/>
</dbReference>
<gene>
    <name evidence="10" type="ORF">BAA01_01760</name>
</gene>
<evidence type="ECO:0000256" key="5">
    <source>
        <dbReference type="ARBA" id="ARBA00023139"/>
    </source>
</evidence>
<comment type="subcellular location">
    <subcellularLocation>
        <location evidence="1">Cell membrane</location>
        <topology evidence="1">Lipid-anchor</topology>
    </subcellularLocation>
</comment>
<feature type="region of interest" description="Disordered" evidence="7">
    <location>
        <begin position="29"/>
        <end position="57"/>
    </location>
</feature>
<dbReference type="Gene3D" id="3.40.50.1980">
    <property type="entry name" value="Nitrogenase molybdenum iron protein domain"/>
    <property type="match status" value="2"/>
</dbReference>
<evidence type="ECO:0000313" key="11">
    <source>
        <dbReference type="Proteomes" id="UP000196475"/>
    </source>
</evidence>